<evidence type="ECO:0000313" key="2">
    <source>
        <dbReference type="EMBL" id="QKD84676.1"/>
    </source>
</evidence>
<dbReference type="KEGG" id="theu:HPC62_00305"/>
<dbReference type="NCBIfam" id="TIGR04096">
    <property type="entry name" value="dnd_rel_methyl"/>
    <property type="match status" value="2"/>
</dbReference>
<keyword evidence="3" id="KW-1185">Reference proteome</keyword>
<dbReference type="Proteomes" id="UP000505210">
    <property type="component" value="Chromosome"/>
</dbReference>
<evidence type="ECO:0000256" key="1">
    <source>
        <dbReference type="SAM" id="MobiDB-lite"/>
    </source>
</evidence>
<sequence length="710" mass="81114">MNRLESALYPPKSNAPKPNVSKPADQAIASDFAEIVNCVNRSPIGKRLPTSLYVHLSALPALERSLQNYETLARQQVQPQTQLDGATLVKFNTDQPKVSYLAYPEFETDAHPALSWSIQVDLATAQVTIRNYSRTDNPPVLHRKETFVTADYPLYERFVELTRQEEALGLLNQSREIGTREGWAKRLLDCRIEIHGHVLACPVAQIPGVAQPKIERHKAALVRNELSKPVRIALEAGLFTPGATFFDYGCGHGSDVERVGDRGYTSSGWDPYYRPDSACTSADIVNLGYVINVIEDPAERREALLKAWELTRKVLIVAAQVLIEDSTRGMMAYGDGVITRRNTFQKNYSQEELKSYIDQVLGVDAIPVALGIYLVFRDEAQAQTFRVSRWRSRATTPRVKASVKRFEQYKEMLAPLMAFFTDRGRLPIEEELQEFAALQSEFGTLRRAFQLVLQATERQEWDAISEKRRQDLLVYLALSHFGTRPKLRHLAPIVQHDIKALFGSYQQACTAADLMLLRLGNWEVMAERCQSSAIGKKLSNSLWVHVSALDALDPLLRLYEGCASRTIGRPEEATLVKFHTRKPKISYLFYPDFDRDPHPCLRTSMQIDLQDLHVSYRDYDPEDNPPVLHQKELLVQPDYPLYEKFAKLSQQEADWGLLDDLSKIRDRWGWQKCLEEHCAALKGHRVVWRKDADPYRVKLMQSARRQFREV</sequence>
<name>A0A6M8BJH2_9CYAN</name>
<organism evidence="2 3">
    <name type="scientific">Thermoleptolyngbya sichuanensis A183</name>
    <dbReference type="NCBI Taxonomy" id="2737172"/>
    <lineage>
        <taxon>Bacteria</taxon>
        <taxon>Bacillati</taxon>
        <taxon>Cyanobacteriota</taxon>
        <taxon>Cyanophyceae</taxon>
        <taxon>Oculatellales</taxon>
        <taxon>Oculatellaceae</taxon>
        <taxon>Thermoleptolyngbya</taxon>
        <taxon>Thermoleptolyngbya sichuanensis</taxon>
    </lineage>
</organism>
<reference evidence="2 3" key="1">
    <citation type="submission" date="2020-05" db="EMBL/GenBank/DDBJ databases">
        <title>Complete genome sequence of of a novel Thermoleptolyngbya strain isolated from hot springs of Ganzi, Sichuan China.</title>
        <authorList>
            <person name="Tang J."/>
            <person name="Daroch M."/>
            <person name="Li L."/>
            <person name="Waleron K."/>
            <person name="Waleron M."/>
            <person name="Waleron M."/>
        </authorList>
    </citation>
    <scope>NUCLEOTIDE SEQUENCE [LARGE SCALE GENOMIC DNA]</scope>
    <source>
        <strain evidence="2 3">PKUAC-SCTA183</strain>
    </source>
</reference>
<dbReference type="InterPro" id="IPR024019">
    <property type="entry name" value="CHP04096"/>
</dbReference>
<gene>
    <name evidence="2" type="ORF">HPC62_00305</name>
</gene>
<accession>A0A6M8BJH2</accession>
<keyword evidence="2" id="KW-0489">Methyltransferase</keyword>
<protein>
    <submittedName>
        <fullName evidence="2">DNA phosphorothioation-associated putative methyltransferase</fullName>
    </submittedName>
</protein>
<dbReference type="EMBL" id="CP053661">
    <property type="protein sequence ID" value="QKD84676.1"/>
    <property type="molecule type" value="Genomic_DNA"/>
</dbReference>
<keyword evidence="2" id="KW-0808">Transferase</keyword>
<dbReference type="AlphaFoldDB" id="A0A6M8BJH2"/>
<proteinExistence type="predicted"/>
<dbReference type="GO" id="GO:0008168">
    <property type="term" value="F:methyltransferase activity"/>
    <property type="evidence" value="ECO:0007669"/>
    <property type="project" value="UniProtKB-KW"/>
</dbReference>
<dbReference type="GO" id="GO:0032259">
    <property type="term" value="P:methylation"/>
    <property type="evidence" value="ECO:0007669"/>
    <property type="project" value="UniProtKB-KW"/>
</dbReference>
<evidence type="ECO:0000313" key="3">
    <source>
        <dbReference type="Proteomes" id="UP000505210"/>
    </source>
</evidence>
<feature type="region of interest" description="Disordered" evidence="1">
    <location>
        <begin position="1"/>
        <end position="22"/>
    </location>
</feature>